<dbReference type="RefSeq" id="WP_123648195.1">
    <property type="nucleotide sequence ID" value="NZ_RCTY01000036.1"/>
</dbReference>
<dbReference type="InterPro" id="IPR039425">
    <property type="entry name" value="RNA_pol_sigma-70-like"/>
</dbReference>
<organism evidence="7 8">
    <name type="scientific">Lysobacter enzymogenes</name>
    <dbReference type="NCBI Taxonomy" id="69"/>
    <lineage>
        <taxon>Bacteria</taxon>
        <taxon>Pseudomonadati</taxon>
        <taxon>Pseudomonadota</taxon>
        <taxon>Gammaproteobacteria</taxon>
        <taxon>Lysobacterales</taxon>
        <taxon>Lysobacteraceae</taxon>
        <taxon>Lysobacter</taxon>
    </lineage>
</organism>
<keyword evidence="4" id="KW-0238">DNA-binding</keyword>
<evidence type="ECO:0000313" key="8">
    <source>
        <dbReference type="Proteomes" id="UP000275910"/>
    </source>
</evidence>
<dbReference type="NCBIfam" id="TIGR02937">
    <property type="entry name" value="sigma70-ECF"/>
    <property type="match status" value="1"/>
</dbReference>
<keyword evidence="2" id="KW-0805">Transcription regulation</keyword>
<evidence type="ECO:0000256" key="3">
    <source>
        <dbReference type="ARBA" id="ARBA00023082"/>
    </source>
</evidence>
<dbReference type="Proteomes" id="UP000275910">
    <property type="component" value="Unassembled WGS sequence"/>
</dbReference>
<dbReference type="InterPro" id="IPR013249">
    <property type="entry name" value="RNA_pol_sigma70_r4_t2"/>
</dbReference>
<name>A0A3N2RFP3_LYSEN</name>
<dbReference type="Pfam" id="PF08281">
    <property type="entry name" value="Sigma70_r4_2"/>
    <property type="match status" value="1"/>
</dbReference>
<protein>
    <submittedName>
        <fullName evidence="7">Sigma-70 family RNA polymerase sigma factor</fullName>
    </submittedName>
</protein>
<feature type="domain" description="RNA polymerase sigma factor 70 region 4 type 2" evidence="6">
    <location>
        <begin position="116"/>
        <end position="166"/>
    </location>
</feature>
<dbReference type="CDD" id="cd06171">
    <property type="entry name" value="Sigma70_r4"/>
    <property type="match status" value="1"/>
</dbReference>
<keyword evidence="5" id="KW-0804">Transcription</keyword>
<reference evidence="7 8" key="1">
    <citation type="submission" date="2018-10" db="EMBL/GenBank/DDBJ databases">
        <title>The genome of Lysobacter enzymogenes OH11.</title>
        <authorList>
            <person name="Liu F."/>
            <person name="Zhao Y."/>
            <person name="Qian G."/>
            <person name="Chen Y."/>
            <person name="Xu H."/>
        </authorList>
    </citation>
    <scope>NUCLEOTIDE SEQUENCE [LARGE SCALE GENOMIC DNA]</scope>
    <source>
        <strain evidence="7 8">OH11</strain>
    </source>
</reference>
<dbReference type="InterPro" id="IPR013325">
    <property type="entry name" value="RNA_pol_sigma_r2"/>
</dbReference>
<dbReference type="PANTHER" id="PTHR43133">
    <property type="entry name" value="RNA POLYMERASE ECF-TYPE SIGMA FACTO"/>
    <property type="match status" value="1"/>
</dbReference>
<proteinExistence type="inferred from homology"/>
<evidence type="ECO:0000256" key="4">
    <source>
        <dbReference type="ARBA" id="ARBA00023125"/>
    </source>
</evidence>
<sequence>MEIALELEANSQAFELFLGEARQPLVNFLRSHGASQEDAQDIAQESLYKLTRYREMPLHALKPLLYRIALNNLCDIRRRESLQRRTAAVSAPDLLDLPVEALQPEQWAEHREELARVRDAILRLPERCREVYLLNRIDGMSYSQISANQGISVKAVEKHVSRALTLLRQFLSPPAEAVTQNLNP</sequence>
<dbReference type="GO" id="GO:0006352">
    <property type="term" value="P:DNA-templated transcription initiation"/>
    <property type="evidence" value="ECO:0007669"/>
    <property type="project" value="InterPro"/>
</dbReference>
<dbReference type="Gene3D" id="1.10.1740.10">
    <property type="match status" value="1"/>
</dbReference>
<evidence type="ECO:0000256" key="5">
    <source>
        <dbReference type="ARBA" id="ARBA00023163"/>
    </source>
</evidence>
<keyword evidence="3" id="KW-0731">Sigma factor</keyword>
<comment type="similarity">
    <text evidence="1">Belongs to the sigma-70 factor family. ECF subfamily.</text>
</comment>
<gene>
    <name evidence="7" type="ORF">D9T17_15130</name>
</gene>
<evidence type="ECO:0000256" key="1">
    <source>
        <dbReference type="ARBA" id="ARBA00010641"/>
    </source>
</evidence>
<dbReference type="InterPro" id="IPR014284">
    <property type="entry name" value="RNA_pol_sigma-70_dom"/>
</dbReference>
<accession>A0A3N2RFP3</accession>
<dbReference type="EMBL" id="RCTY01000036">
    <property type="protein sequence ID" value="ROU06272.1"/>
    <property type="molecule type" value="Genomic_DNA"/>
</dbReference>
<dbReference type="PANTHER" id="PTHR43133:SF8">
    <property type="entry name" value="RNA POLYMERASE SIGMA FACTOR HI_1459-RELATED"/>
    <property type="match status" value="1"/>
</dbReference>
<dbReference type="AlphaFoldDB" id="A0A3N2RFP3"/>
<dbReference type="GO" id="GO:0003677">
    <property type="term" value="F:DNA binding"/>
    <property type="evidence" value="ECO:0007669"/>
    <property type="project" value="UniProtKB-KW"/>
</dbReference>
<comment type="caution">
    <text evidence="7">The sequence shown here is derived from an EMBL/GenBank/DDBJ whole genome shotgun (WGS) entry which is preliminary data.</text>
</comment>
<dbReference type="InterPro" id="IPR013324">
    <property type="entry name" value="RNA_pol_sigma_r3/r4-like"/>
</dbReference>
<dbReference type="SUPFAM" id="SSF88946">
    <property type="entry name" value="Sigma2 domain of RNA polymerase sigma factors"/>
    <property type="match status" value="1"/>
</dbReference>
<dbReference type="GO" id="GO:0016987">
    <property type="term" value="F:sigma factor activity"/>
    <property type="evidence" value="ECO:0007669"/>
    <property type="project" value="UniProtKB-KW"/>
</dbReference>
<dbReference type="InterPro" id="IPR036388">
    <property type="entry name" value="WH-like_DNA-bd_sf"/>
</dbReference>
<evidence type="ECO:0000313" key="7">
    <source>
        <dbReference type="EMBL" id="ROU06272.1"/>
    </source>
</evidence>
<evidence type="ECO:0000259" key="6">
    <source>
        <dbReference type="Pfam" id="PF08281"/>
    </source>
</evidence>
<evidence type="ECO:0000256" key="2">
    <source>
        <dbReference type="ARBA" id="ARBA00023015"/>
    </source>
</evidence>
<dbReference type="Gene3D" id="1.10.10.10">
    <property type="entry name" value="Winged helix-like DNA-binding domain superfamily/Winged helix DNA-binding domain"/>
    <property type="match status" value="1"/>
</dbReference>
<dbReference type="SUPFAM" id="SSF88659">
    <property type="entry name" value="Sigma3 and sigma4 domains of RNA polymerase sigma factors"/>
    <property type="match status" value="1"/>
</dbReference>